<comment type="caution">
    <text evidence="2">The sequence shown here is derived from an EMBL/GenBank/DDBJ whole genome shotgun (WGS) entry which is preliminary data.</text>
</comment>
<proteinExistence type="predicted"/>
<feature type="non-terminal residue" evidence="2">
    <location>
        <position position="86"/>
    </location>
</feature>
<feature type="non-terminal residue" evidence="2">
    <location>
        <position position="1"/>
    </location>
</feature>
<keyword evidence="3" id="KW-1185">Reference proteome</keyword>
<feature type="region of interest" description="Disordered" evidence="1">
    <location>
        <begin position="1"/>
        <end position="23"/>
    </location>
</feature>
<sequence length="86" mass="9047">SDVEASIKASETLDLENPKNSENLGESILKSCENLSADDDASAKAVIDSIVDSLKETVPETGVVPDVDTSVAQGNMENKAIPENSR</sequence>
<dbReference type="Proteomes" id="UP000265520">
    <property type="component" value="Unassembled WGS sequence"/>
</dbReference>
<reference evidence="2 3" key="1">
    <citation type="journal article" date="2018" name="Front. Plant Sci.">
        <title>Red Clover (Trifolium pratense) and Zigzag Clover (T. medium) - A Picture of Genomic Similarities and Differences.</title>
        <authorList>
            <person name="Dluhosova J."/>
            <person name="Istvanek J."/>
            <person name="Nedelnik J."/>
            <person name="Repkova J."/>
        </authorList>
    </citation>
    <scope>NUCLEOTIDE SEQUENCE [LARGE SCALE GENOMIC DNA]</scope>
    <source>
        <strain evidence="3">cv. 10/8</strain>
        <tissue evidence="2">Leaf</tissue>
    </source>
</reference>
<name>A0A392TR28_9FABA</name>
<protein>
    <submittedName>
        <fullName evidence="2">Uncharacterized protein</fullName>
    </submittedName>
</protein>
<dbReference type="EMBL" id="LXQA010627438">
    <property type="protein sequence ID" value="MCI62897.1"/>
    <property type="molecule type" value="Genomic_DNA"/>
</dbReference>
<accession>A0A392TR28</accession>
<evidence type="ECO:0000313" key="3">
    <source>
        <dbReference type="Proteomes" id="UP000265520"/>
    </source>
</evidence>
<organism evidence="2 3">
    <name type="scientific">Trifolium medium</name>
    <dbReference type="NCBI Taxonomy" id="97028"/>
    <lineage>
        <taxon>Eukaryota</taxon>
        <taxon>Viridiplantae</taxon>
        <taxon>Streptophyta</taxon>
        <taxon>Embryophyta</taxon>
        <taxon>Tracheophyta</taxon>
        <taxon>Spermatophyta</taxon>
        <taxon>Magnoliopsida</taxon>
        <taxon>eudicotyledons</taxon>
        <taxon>Gunneridae</taxon>
        <taxon>Pentapetalae</taxon>
        <taxon>rosids</taxon>
        <taxon>fabids</taxon>
        <taxon>Fabales</taxon>
        <taxon>Fabaceae</taxon>
        <taxon>Papilionoideae</taxon>
        <taxon>50 kb inversion clade</taxon>
        <taxon>NPAAA clade</taxon>
        <taxon>Hologalegina</taxon>
        <taxon>IRL clade</taxon>
        <taxon>Trifolieae</taxon>
        <taxon>Trifolium</taxon>
    </lineage>
</organism>
<evidence type="ECO:0000313" key="2">
    <source>
        <dbReference type="EMBL" id="MCI62897.1"/>
    </source>
</evidence>
<evidence type="ECO:0000256" key="1">
    <source>
        <dbReference type="SAM" id="MobiDB-lite"/>
    </source>
</evidence>
<dbReference type="AlphaFoldDB" id="A0A392TR28"/>